<dbReference type="RefSeq" id="WP_318066161.1">
    <property type="nucleotide sequence ID" value="NZ_JAWONS010000290.1"/>
</dbReference>
<dbReference type="SMART" id="SM00387">
    <property type="entry name" value="HATPase_c"/>
    <property type="match status" value="1"/>
</dbReference>
<accession>A0ABU4GQY2</accession>
<sequence length="588" mass="65673">MSTAMFFSLLLNIGLLVLIATLLTKIPIVRSMLLYDQHSAGCGVMLAVIFGSISIISTYTGVRAQGAIVNTRVIGVLAAGLLGGPFVGMGAAVIGALHRYLFDIGGFTAVACAISTLVEGLAGSLFSRRFKAGKMDSSGVFFLTFFVELLQMVIILLVSRPFTAAVQLIKLISLPMMTMNALGMLIFLGTFNMVFIEEDSQFAERMRLALGIVEQSLPHLRKGLHSPPDMQAAAEIIFQSTSCSGILITDIRKILGIKINSELSDMEDDTVLPPILASTHDRKPTVFHYAGKGDPLYSILKNHMIVAAPIIEMNQITGSLTMIFKKHWQQSQSDLNFASELARLFSTQFELSELEYQKKLRHKAEFQALQSQVNPHFLYNSLNTISYVCRENPDRARELLLTLSSYYRQTLENNSYMHTLKTELHHVTSYLELEKARFEEKLHTEIKNDLQISCFLPAFILQPLVENAVRYGFDKSGNRNVSIYARMENHLIKISVSDNGPGIPESIIHQLYNGEHYGGFGLENVHKRLKSIYGQEHGLKIQSTDSGCELYFTIPANPDPRYEEEYGAARERELTIDNGGINYENRSY</sequence>
<gene>
    <name evidence="13" type="ORF">RZO55_20580</name>
</gene>
<feature type="transmembrane region" description="Helical" evidence="11">
    <location>
        <begin position="171"/>
        <end position="196"/>
    </location>
</feature>
<dbReference type="InterPro" id="IPR005467">
    <property type="entry name" value="His_kinase_dom"/>
</dbReference>
<reference evidence="13 14" key="1">
    <citation type="submission" date="2023-10" db="EMBL/GenBank/DDBJ databases">
        <title>A novel Glycoside Hydrolase 43-Like Enzyme from Clostrdium boliviensis is an Endo-xylanase, and a Candidate for Xylooligosaccharides Production from Different Xylan Substrates.</title>
        <authorList>
            <person name="Alvarez M.T."/>
            <person name="Rocabado-Villegas L.R."/>
            <person name="Salas-Veizaga D.M."/>
            <person name="Linares-Pasten J.A."/>
            <person name="Gudmundsdottir E.E."/>
            <person name="Hreggvidsson G.O."/>
            <person name="Adlercreutz P."/>
            <person name="Nordberg Karlsson E."/>
        </authorList>
    </citation>
    <scope>NUCLEOTIDE SEQUENCE [LARGE SCALE GENOMIC DNA]</scope>
    <source>
        <strain evidence="13 14">E-1</strain>
    </source>
</reference>
<keyword evidence="9" id="KW-0902">Two-component regulatory system</keyword>
<organism evidence="13 14">
    <name type="scientific">Clostridium boliviensis</name>
    <dbReference type="NCBI Taxonomy" id="318465"/>
    <lineage>
        <taxon>Bacteria</taxon>
        <taxon>Bacillati</taxon>
        <taxon>Bacillota</taxon>
        <taxon>Clostridia</taxon>
        <taxon>Eubacteriales</taxon>
        <taxon>Clostridiaceae</taxon>
        <taxon>Clostridium</taxon>
    </lineage>
</organism>
<comment type="caution">
    <text evidence="13">The sequence shown here is derived from an EMBL/GenBank/DDBJ whole genome shotgun (WGS) entry which is preliminary data.</text>
</comment>
<keyword evidence="5" id="KW-0547">Nucleotide-binding</keyword>
<feature type="domain" description="Histidine kinase" evidence="12">
    <location>
        <begin position="460"/>
        <end position="558"/>
    </location>
</feature>
<dbReference type="InterPro" id="IPR036890">
    <property type="entry name" value="HATPase_C_sf"/>
</dbReference>
<comment type="subcellular location">
    <subcellularLocation>
        <location evidence="1">Cell membrane</location>
        <topology evidence="1">Multi-pass membrane protein</topology>
    </subcellularLocation>
</comment>
<evidence type="ECO:0000256" key="6">
    <source>
        <dbReference type="ARBA" id="ARBA00022777"/>
    </source>
</evidence>
<dbReference type="Proteomes" id="UP001276854">
    <property type="component" value="Unassembled WGS sequence"/>
</dbReference>
<feature type="transmembrane region" description="Helical" evidence="11">
    <location>
        <begin position="104"/>
        <end position="126"/>
    </location>
</feature>
<dbReference type="InterPro" id="IPR050640">
    <property type="entry name" value="Bact_2-comp_sensor_kinase"/>
</dbReference>
<feature type="transmembrane region" description="Helical" evidence="11">
    <location>
        <begin position="74"/>
        <end position="97"/>
    </location>
</feature>
<keyword evidence="3" id="KW-0808">Transferase</keyword>
<evidence type="ECO:0000259" key="12">
    <source>
        <dbReference type="PROSITE" id="PS50109"/>
    </source>
</evidence>
<evidence type="ECO:0000256" key="3">
    <source>
        <dbReference type="ARBA" id="ARBA00022679"/>
    </source>
</evidence>
<dbReference type="Pfam" id="PF06580">
    <property type="entry name" value="His_kinase"/>
    <property type="match status" value="1"/>
</dbReference>
<evidence type="ECO:0000256" key="5">
    <source>
        <dbReference type="ARBA" id="ARBA00022741"/>
    </source>
</evidence>
<dbReference type="Pfam" id="PF02518">
    <property type="entry name" value="HATPase_c"/>
    <property type="match status" value="1"/>
</dbReference>
<dbReference type="EMBL" id="JAWONS010000290">
    <property type="protein sequence ID" value="MDW2799973.1"/>
    <property type="molecule type" value="Genomic_DNA"/>
</dbReference>
<evidence type="ECO:0000256" key="11">
    <source>
        <dbReference type="SAM" id="Phobius"/>
    </source>
</evidence>
<evidence type="ECO:0000256" key="10">
    <source>
        <dbReference type="ARBA" id="ARBA00023136"/>
    </source>
</evidence>
<feature type="transmembrane region" description="Helical" evidence="11">
    <location>
        <begin position="138"/>
        <end position="159"/>
    </location>
</feature>
<keyword evidence="13" id="KW-0675">Receptor</keyword>
<evidence type="ECO:0000313" key="14">
    <source>
        <dbReference type="Proteomes" id="UP001276854"/>
    </source>
</evidence>
<dbReference type="InterPro" id="IPR010559">
    <property type="entry name" value="Sig_transdc_His_kin_internal"/>
</dbReference>
<keyword evidence="7" id="KW-0067">ATP-binding</keyword>
<keyword evidence="8 11" id="KW-1133">Transmembrane helix</keyword>
<keyword evidence="4 11" id="KW-0812">Transmembrane</keyword>
<name>A0ABU4GQY2_9CLOT</name>
<feature type="transmembrane region" description="Helical" evidence="11">
    <location>
        <begin position="6"/>
        <end position="28"/>
    </location>
</feature>
<dbReference type="Gene3D" id="3.30.565.10">
    <property type="entry name" value="Histidine kinase-like ATPase, C-terminal domain"/>
    <property type="match status" value="1"/>
</dbReference>
<dbReference type="PROSITE" id="PS50109">
    <property type="entry name" value="HIS_KIN"/>
    <property type="match status" value="1"/>
</dbReference>
<feature type="transmembrane region" description="Helical" evidence="11">
    <location>
        <begin position="40"/>
        <end position="62"/>
    </location>
</feature>
<evidence type="ECO:0000256" key="9">
    <source>
        <dbReference type="ARBA" id="ARBA00023012"/>
    </source>
</evidence>
<dbReference type="SUPFAM" id="SSF55874">
    <property type="entry name" value="ATPase domain of HSP90 chaperone/DNA topoisomerase II/histidine kinase"/>
    <property type="match status" value="1"/>
</dbReference>
<dbReference type="PANTHER" id="PTHR34220">
    <property type="entry name" value="SENSOR HISTIDINE KINASE YPDA"/>
    <property type="match status" value="1"/>
</dbReference>
<evidence type="ECO:0000256" key="2">
    <source>
        <dbReference type="ARBA" id="ARBA00022475"/>
    </source>
</evidence>
<evidence type="ECO:0000256" key="8">
    <source>
        <dbReference type="ARBA" id="ARBA00022989"/>
    </source>
</evidence>
<keyword evidence="6" id="KW-0418">Kinase</keyword>
<keyword evidence="10 11" id="KW-0472">Membrane</keyword>
<keyword evidence="14" id="KW-1185">Reference proteome</keyword>
<evidence type="ECO:0000256" key="7">
    <source>
        <dbReference type="ARBA" id="ARBA00022840"/>
    </source>
</evidence>
<protein>
    <submittedName>
        <fullName evidence="13">LytS/YhcK type 5TM receptor domain-containing protein</fullName>
    </submittedName>
</protein>
<dbReference type="InterPro" id="IPR003594">
    <property type="entry name" value="HATPase_dom"/>
</dbReference>
<dbReference type="Pfam" id="PF07694">
    <property type="entry name" value="5TM-5TMR_LYT"/>
    <property type="match status" value="1"/>
</dbReference>
<evidence type="ECO:0000256" key="4">
    <source>
        <dbReference type="ARBA" id="ARBA00022692"/>
    </source>
</evidence>
<proteinExistence type="predicted"/>
<evidence type="ECO:0000313" key="13">
    <source>
        <dbReference type="EMBL" id="MDW2799973.1"/>
    </source>
</evidence>
<dbReference type="InterPro" id="IPR011620">
    <property type="entry name" value="Sig_transdc_His_kinase_LytS_TM"/>
</dbReference>
<dbReference type="PANTHER" id="PTHR34220:SF7">
    <property type="entry name" value="SENSOR HISTIDINE KINASE YPDA"/>
    <property type="match status" value="1"/>
</dbReference>
<evidence type="ECO:0000256" key="1">
    <source>
        <dbReference type="ARBA" id="ARBA00004651"/>
    </source>
</evidence>
<keyword evidence="2" id="KW-1003">Cell membrane</keyword>